<dbReference type="RefSeq" id="WP_218099615.1">
    <property type="nucleotide sequence ID" value="NZ_CAJVCE010000008.1"/>
</dbReference>
<evidence type="ECO:0000256" key="1">
    <source>
        <dbReference type="ARBA" id="ARBA00023125"/>
    </source>
</evidence>
<dbReference type="PROSITE" id="PS01124">
    <property type="entry name" value="HTH_ARAC_FAMILY_2"/>
    <property type="match status" value="1"/>
</dbReference>
<protein>
    <submittedName>
        <fullName evidence="3">HTH-type transcriptional activator RhaR</fullName>
    </submittedName>
</protein>
<keyword evidence="1" id="KW-0238">DNA-binding</keyword>
<dbReference type="Proteomes" id="UP000730618">
    <property type="component" value="Unassembled WGS sequence"/>
</dbReference>
<evidence type="ECO:0000313" key="4">
    <source>
        <dbReference type="Proteomes" id="UP000730618"/>
    </source>
</evidence>
<organism evidence="3 4">
    <name type="scientific">Paenibacillus allorhizosphaerae</name>
    <dbReference type="NCBI Taxonomy" id="2849866"/>
    <lineage>
        <taxon>Bacteria</taxon>
        <taxon>Bacillati</taxon>
        <taxon>Bacillota</taxon>
        <taxon>Bacilli</taxon>
        <taxon>Bacillales</taxon>
        <taxon>Paenibacillaceae</taxon>
        <taxon>Paenibacillus</taxon>
    </lineage>
</organism>
<evidence type="ECO:0000259" key="2">
    <source>
        <dbReference type="PROSITE" id="PS01124"/>
    </source>
</evidence>
<accession>A0ABM8VJ99</accession>
<dbReference type="Pfam" id="PF02311">
    <property type="entry name" value="AraC_binding"/>
    <property type="match status" value="1"/>
</dbReference>
<feature type="domain" description="HTH araC/xylS-type" evidence="2">
    <location>
        <begin position="183"/>
        <end position="281"/>
    </location>
</feature>
<sequence>MQEQRVFQYDNASRTFHFSYLIRKGLYDQKKSHLHEHSYEIYYLLSGKRNYFIQDRVYAVQKGDLIIINKKELHHTADRGEPGHERLLINAAEPFVRPAIDPGAPALLPFHRGSGVLRLNLEEQSAVETLMLRIMDELKGKQAGYELYAEALLTELLLLIYRWEERYVSQDAPSQDNLQEKITQVARYISTHYKEDITLEKLSDHFFISPYYLCRIFKKLTGLSVVEYVQLARMREAKRLLEETNEKIIDIAEMVGYASVGHFNRVFKKTAFITPLQFRKRMRKQAR</sequence>
<dbReference type="PANTHER" id="PTHR43280:SF28">
    <property type="entry name" value="HTH-TYPE TRANSCRIPTIONAL ACTIVATOR RHAS"/>
    <property type="match status" value="1"/>
</dbReference>
<dbReference type="InterPro" id="IPR018060">
    <property type="entry name" value="HTH_AraC"/>
</dbReference>
<gene>
    <name evidence="3" type="primary">rhaR_58</name>
    <name evidence="3" type="ORF">PAECIP111802_03306</name>
</gene>
<dbReference type="SMART" id="SM00342">
    <property type="entry name" value="HTH_ARAC"/>
    <property type="match status" value="1"/>
</dbReference>
<name>A0ABM8VJ99_9BACL</name>
<evidence type="ECO:0000313" key="3">
    <source>
        <dbReference type="EMBL" id="CAG7644546.1"/>
    </source>
</evidence>
<dbReference type="Pfam" id="PF12833">
    <property type="entry name" value="HTH_18"/>
    <property type="match status" value="1"/>
</dbReference>
<dbReference type="PANTHER" id="PTHR43280">
    <property type="entry name" value="ARAC-FAMILY TRANSCRIPTIONAL REGULATOR"/>
    <property type="match status" value="1"/>
</dbReference>
<keyword evidence="4" id="KW-1185">Reference proteome</keyword>
<comment type="caution">
    <text evidence="3">The sequence shown here is derived from an EMBL/GenBank/DDBJ whole genome shotgun (WGS) entry which is preliminary data.</text>
</comment>
<reference evidence="3 4" key="1">
    <citation type="submission" date="2021-06" db="EMBL/GenBank/DDBJ databases">
        <authorList>
            <person name="Criscuolo A."/>
        </authorList>
    </citation>
    <scope>NUCLEOTIDE SEQUENCE [LARGE SCALE GENOMIC DNA]</scope>
    <source>
        <strain evidence="4">CIP 111802</strain>
    </source>
</reference>
<dbReference type="EMBL" id="CAJVCE010000008">
    <property type="protein sequence ID" value="CAG7644546.1"/>
    <property type="molecule type" value="Genomic_DNA"/>
</dbReference>
<dbReference type="InterPro" id="IPR003313">
    <property type="entry name" value="AraC-bd"/>
</dbReference>
<proteinExistence type="predicted"/>